<dbReference type="Gene3D" id="1.10.8.60">
    <property type="match status" value="1"/>
</dbReference>
<dbReference type="AlphaFoldDB" id="A0A5A8F7E7"/>
<evidence type="ECO:0000256" key="2">
    <source>
        <dbReference type="ARBA" id="ARBA00022840"/>
    </source>
</evidence>
<dbReference type="SUPFAM" id="SSF52172">
    <property type="entry name" value="CheY-like"/>
    <property type="match status" value="1"/>
</dbReference>
<dbReference type="EMBL" id="VFJB01000001">
    <property type="protein sequence ID" value="KAA0259319.1"/>
    <property type="molecule type" value="Genomic_DNA"/>
</dbReference>
<dbReference type="GO" id="GO:0000160">
    <property type="term" value="P:phosphorelay signal transduction system"/>
    <property type="evidence" value="ECO:0007669"/>
    <property type="project" value="InterPro"/>
</dbReference>
<evidence type="ECO:0000256" key="6">
    <source>
        <dbReference type="PROSITE-ProRule" id="PRU00169"/>
    </source>
</evidence>
<dbReference type="InterPro" id="IPR025943">
    <property type="entry name" value="Sigma_54_int_dom_ATP-bd_2"/>
</dbReference>
<name>A0A5A8F7E7_9BACT</name>
<dbReference type="InterPro" id="IPR027417">
    <property type="entry name" value="P-loop_NTPase"/>
</dbReference>
<evidence type="ECO:0000259" key="7">
    <source>
        <dbReference type="PROSITE" id="PS50045"/>
    </source>
</evidence>
<dbReference type="Proteomes" id="UP000322876">
    <property type="component" value="Unassembled WGS sequence"/>
</dbReference>
<proteinExistence type="predicted"/>
<dbReference type="SUPFAM" id="SSF46689">
    <property type="entry name" value="Homeodomain-like"/>
    <property type="match status" value="1"/>
</dbReference>
<evidence type="ECO:0000256" key="5">
    <source>
        <dbReference type="ARBA" id="ARBA00023163"/>
    </source>
</evidence>
<feature type="domain" description="Sigma-54 factor interaction" evidence="7">
    <location>
        <begin position="135"/>
        <end position="364"/>
    </location>
</feature>
<dbReference type="PROSITE" id="PS50110">
    <property type="entry name" value="RESPONSE_REGULATORY"/>
    <property type="match status" value="1"/>
</dbReference>
<dbReference type="Gene3D" id="3.40.50.300">
    <property type="entry name" value="P-loop containing nucleotide triphosphate hydrolases"/>
    <property type="match status" value="1"/>
</dbReference>
<evidence type="ECO:0000313" key="10">
    <source>
        <dbReference type="Proteomes" id="UP000322876"/>
    </source>
</evidence>
<dbReference type="GO" id="GO:0005524">
    <property type="term" value="F:ATP binding"/>
    <property type="evidence" value="ECO:0007669"/>
    <property type="project" value="UniProtKB-KW"/>
</dbReference>
<keyword evidence="1" id="KW-0547">Nucleotide-binding</keyword>
<dbReference type="Gene3D" id="1.10.10.60">
    <property type="entry name" value="Homeodomain-like"/>
    <property type="match status" value="1"/>
</dbReference>
<dbReference type="CDD" id="cd00156">
    <property type="entry name" value="REC"/>
    <property type="match status" value="1"/>
</dbReference>
<comment type="caution">
    <text evidence="9">The sequence shown here is derived from an EMBL/GenBank/DDBJ whole genome shotgun (WGS) entry which is preliminary data.</text>
</comment>
<protein>
    <submittedName>
        <fullName evidence="9">Sigma-54-dependent Fis family transcriptional regulator</fullName>
    </submittedName>
</protein>
<dbReference type="InterPro" id="IPR011006">
    <property type="entry name" value="CheY-like_superfamily"/>
</dbReference>
<dbReference type="PROSITE" id="PS00675">
    <property type="entry name" value="SIGMA54_INTERACT_1"/>
    <property type="match status" value="1"/>
</dbReference>
<evidence type="ECO:0000256" key="3">
    <source>
        <dbReference type="ARBA" id="ARBA00023015"/>
    </source>
</evidence>
<dbReference type="InterPro" id="IPR001789">
    <property type="entry name" value="Sig_transdc_resp-reg_receiver"/>
</dbReference>
<dbReference type="InterPro" id="IPR025944">
    <property type="entry name" value="Sigma_54_int_dom_CS"/>
</dbReference>
<keyword evidence="10" id="KW-1185">Reference proteome</keyword>
<dbReference type="GO" id="GO:0043565">
    <property type="term" value="F:sequence-specific DNA binding"/>
    <property type="evidence" value="ECO:0007669"/>
    <property type="project" value="InterPro"/>
</dbReference>
<feature type="modified residue" description="4-aspartylphosphate" evidence="6">
    <location>
        <position position="53"/>
    </location>
</feature>
<dbReference type="GO" id="GO:0006355">
    <property type="term" value="P:regulation of DNA-templated transcription"/>
    <property type="evidence" value="ECO:0007669"/>
    <property type="project" value="InterPro"/>
</dbReference>
<dbReference type="PANTHER" id="PTHR32071">
    <property type="entry name" value="TRANSCRIPTIONAL REGULATORY PROTEIN"/>
    <property type="match status" value="1"/>
</dbReference>
<accession>A0A5A8F7E7</accession>
<organism evidence="9 10">
    <name type="scientific">Deferribacter autotrophicus</name>
    <dbReference type="NCBI Taxonomy" id="500465"/>
    <lineage>
        <taxon>Bacteria</taxon>
        <taxon>Pseudomonadati</taxon>
        <taxon>Deferribacterota</taxon>
        <taxon>Deferribacteres</taxon>
        <taxon>Deferribacterales</taxon>
        <taxon>Deferribacteraceae</taxon>
        <taxon>Deferribacter</taxon>
    </lineage>
</organism>
<dbReference type="Gene3D" id="3.40.50.2300">
    <property type="match status" value="1"/>
</dbReference>
<keyword evidence="4" id="KW-0238">DNA-binding</keyword>
<dbReference type="InterPro" id="IPR058031">
    <property type="entry name" value="AAA_lid_NorR"/>
</dbReference>
<keyword evidence="3" id="KW-0805">Transcription regulation</keyword>
<keyword evidence="6" id="KW-0597">Phosphoprotein</keyword>
<reference evidence="9 10" key="1">
    <citation type="submission" date="2019-06" db="EMBL/GenBank/DDBJ databases">
        <title>Genomic insights into carbon and energy metabolism of Deferribacter autotrophicus revealed new metabolic traits in the phylum Deferribacteres.</title>
        <authorList>
            <person name="Slobodkin A.I."/>
            <person name="Slobodkina G.B."/>
            <person name="Allioux M."/>
            <person name="Alain K."/>
            <person name="Jebbar M."/>
            <person name="Shadrin V."/>
            <person name="Kublanov I.V."/>
            <person name="Toshchakov S.V."/>
            <person name="Bonch-Osmolovskaya E.A."/>
        </authorList>
    </citation>
    <scope>NUCLEOTIDE SEQUENCE [LARGE SCALE GENOMIC DNA]</scope>
    <source>
        <strain evidence="9 10">SL50</strain>
    </source>
</reference>
<dbReference type="OrthoDB" id="9814761at2"/>
<dbReference type="SUPFAM" id="SSF52540">
    <property type="entry name" value="P-loop containing nucleoside triphosphate hydrolases"/>
    <property type="match status" value="1"/>
</dbReference>
<dbReference type="InterPro" id="IPR003593">
    <property type="entry name" value="AAA+_ATPase"/>
</dbReference>
<gene>
    <name evidence="9" type="ORF">FHQ18_00125</name>
</gene>
<dbReference type="InterPro" id="IPR025662">
    <property type="entry name" value="Sigma_54_int_dom_ATP-bd_1"/>
</dbReference>
<keyword evidence="2" id="KW-0067">ATP-binding</keyword>
<sequence length="444" mass="50540">MSYNILIVDDEKSFREFLEILFINEGFKVFSAKNLESATRIIQKENIDIVLCDLVLGGEDGLDLARFCFENHKNIPFILMTAYASDETALKSVELGVIDYITKPFDTDELLDLIKAVLKKDKVDNHECCKELDDIIGLSESVLKVKSEIINVAPSDATVLITGESGTGKELVARAIHKMSDRKDNPFIPINCSAIPSDLLESELFGYKKGAFTGANNDKIGIFEAANNGTIFLDEIGEMPLFLQAKLLRVLQEGVIRPIGSNREIKVNTRVIAATNKNLINEVKEGRFREDLFYRLNVINIHLPPLRERLEDLLLLVNYFIKKYSEKFNKQVSDISFAAMRMLENYSFPGNIRELENIIERAVLIERTNKILPSSIDIKITDEVKTEEVEIPENFSLDKYIENIEKKYIKKALMLTNGNQSRAAKKLGISLRSLRYKIEKYEIR</sequence>
<dbReference type="SMART" id="SM00382">
    <property type="entry name" value="AAA"/>
    <property type="match status" value="1"/>
</dbReference>
<dbReference type="FunFam" id="3.40.50.300:FF:000006">
    <property type="entry name" value="DNA-binding transcriptional regulator NtrC"/>
    <property type="match status" value="1"/>
</dbReference>
<dbReference type="InterPro" id="IPR009057">
    <property type="entry name" value="Homeodomain-like_sf"/>
</dbReference>
<evidence type="ECO:0000259" key="8">
    <source>
        <dbReference type="PROSITE" id="PS50110"/>
    </source>
</evidence>
<dbReference type="InterPro" id="IPR002197">
    <property type="entry name" value="HTH_Fis"/>
</dbReference>
<evidence type="ECO:0000256" key="1">
    <source>
        <dbReference type="ARBA" id="ARBA00022741"/>
    </source>
</evidence>
<dbReference type="RefSeq" id="WP_149265140.1">
    <property type="nucleotide sequence ID" value="NZ_VFJB01000001.1"/>
</dbReference>
<dbReference type="Pfam" id="PF02954">
    <property type="entry name" value="HTH_8"/>
    <property type="match status" value="1"/>
</dbReference>
<keyword evidence="5" id="KW-0804">Transcription</keyword>
<dbReference type="PRINTS" id="PR01590">
    <property type="entry name" value="HTHFIS"/>
</dbReference>
<evidence type="ECO:0000256" key="4">
    <source>
        <dbReference type="ARBA" id="ARBA00023125"/>
    </source>
</evidence>
<dbReference type="PROSITE" id="PS00688">
    <property type="entry name" value="SIGMA54_INTERACT_3"/>
    <property type="match status" value="1"/>
</dbReference>
<dbReference type="CDD" id="cd00009">
    <property type="entry name" value="AAA"/>
    <property type="match status" value="1"/>
</dbReference>
<dbReference type="Pfam" id="PF25601">
    <property type="entry name" value="AAA_lid_14"/>
    <property type="match status" value="1"/>
</dbReference>
<dbReference type="PANTHER" id="PTHR32071:SF57">
    <property type="entry name" value="C4-DICARBOXYLATE TRANSPORT TRANSCRIPTIONAL REGULATORY PROTEIN DCTD"/>
    <property type="match status" value="1"/>
</dbReference>
<dbReference type="Pfam" id="PF00158">
    <property type="entry name" value="Sigma54_activat"/>
    <property type="match status" value="1"/>
</dbReference>
<dbReference type="Pfam" id="PF00072">
    <property type="entry name" value="Response_reg"/>
    <property type="match status" value="1"/>
</dbReference>
<dbReference type="SMART" id="SM00448">
    <property type="entry name" value="REC"/>
    <property type="match status" value="1"/>
</dbReference>
<feature type="domain" description="Response regulatory" evidence="8">
    <location>
        <begin position="4"/>
        <end position="118"/>
    </location>
</feature>
<dbReference type="PROSITE" id="PS00676">
    <property type="entry name" value="SIGMA54_INTERACT_2"/>
    <property type="match status" value="1"/>
</dbReference>
<evidence type="ECO:0000313" key="9">
    <source>
        <dbReference type="EMBL" id="KAA0259319.1"/>
    </source>
</evidence>
<dbReference type="PROSITE" id="PS50045">
    <property type="entry name" value="SIGMA54_INTERACT_4"/>
    <property type="match status" value="1"/>
</dbReference>
<dbReference type="InterPro" id="IPR002078">
    <property type="entry name" value="Sigma_54_int"/>
</dbReference>